<keyword evidence="5 9" id="KW-0560">Oxidoreductase</keyword>
<dbReference type="AlphaFoldDB" id="A0A2S0M924"/>
<comment type="catalytic activity">
    <reaction evidence="7 9 14">
        <text>(S)-4-amino-5-oxopentanoate + tRNA(Glu) + NADP(+) = L-glutamyl-tRNA(Glu) + NADPH + H(+)</text>
        <dbReference type="Rhea" id="RHEA:12344"/>
        <dbReference type="Rhea" id="RHEA-COMP:9663"/>
        <dbReference type="Rhea" id="RHEA-COMP:9680"/>
        <dbReference type="ChEBI" id="CHEBI:15378"/>
        <dbReference type="ChEBI" id="CHEBI:57501"/>
        <dbReference type="ChEBI" id="CHEBI:57783"/>
        <dbReference type="ChEBI" id="CHEBI:58349"/>
        <dbReference type="ChEBI" id="CHEBI:78442"/>
        <dbReference type="ChEBI" id="CHEBI:78520"/>
        <dbReference type="EC" id="1.2.1.70"/>
    </reaction>
</comment>
<dbReference type="SUPFAM" id="SSF69075">
    <property type="entry name" value="Glutamyl tRNA-reductase dimerization domain"/>
    <property type="match status" value="1"/>
</dbReference>
<dbReference type="FunFam" id="3.30.460.30:FF:000001">
    <property type="entry name" value="Glutamyl-tRNA reductase"/>
    <property type="match status" value="1"/>
</dbReference>
<dbReference type="InterPro" id="IPR036453">
    <property type="entry name" value="GluRdtase_dimer_dom_sf"/>
</dbReference>
<dbReference type="UniPathway" id="UPA00251">
    <property type="reaction ID" value="UER00316"/>
</dbReference>
<proteinExistence type="inferred from homology"/>
<dbReference type="InterPro" id="IPR006151">
    <property type="entry name" value="Shikm_DH/Glu-tRNA_Rdtase"/>
</dbReference>
<dbReference type="InterPro" id="IPR015896">
    <property type="entry name" value="4pyrrol_synth_GluRdtase_dimer"/>
</dbReference>
<dbReference type="GeneID" id="97492574"/>
<dbReference type="InterPro" id="IPR018214">
    <property type="entry name" value="GluRdtase_CS"/>
</dbReference>
<evidence type="ECO:0000256" key="10">
    <source>
        <dbReference type="PIRSR" id="PIRSR000445-1"/>
    </source>
</evidence>
<evidence type="ECO:0000256" key="5">
    <source>
        <dbReference type="ARBA" id="ARBA00023002"/>
    </source>
</evidence>
<evidence type="ECO:0000256" key="1">
    <source>
        <dbReference type="ARBA" id="ARBA00005059"/>
    </source>
</evidence>
<evidence type="ECO:0000256" key="3">
    <source>
        <dbReference type="ARBA" id="ARBA00012970"/>
    </source>
</evidence>
<comment type="subunit">
    <text evidence="9">Homodimer.</text>
</comment>
<evidence type="ECO:0000256" key="13">
    <source>
        <dbReference type="PIRSR" id="PIRSR000445-4"/>
    </source>
</evidence>
<dbReference type="PROSITE" id="PS00747">
    <property type="entry name" value="GLUTR"/>
    <property type="match status" value="1"/>
</dbReference>
<name>A0A2S0M924_MEGEL</name>
<evidence type="ECO:0000313" key="19">
    <source>
        <dbReference type="EMBL" id="NMK37819.1"/>
    </source>
</evidence>
<evidence type="ECO:0000313" key="18">
    <source>
        <dbReference type="EMBL" id="AVO27927.1"/>
    </source>
</evidence>
<protein>
    <recommendedName>
        <fullName evidence="8 9">Glutamyl-tRNA reductase</fullName>
        <shortName evidence="9">GluTR</shortName>
        <ecNumber evidence="3 9">1.2.1.70</ecNumber>
    </recommendedName>
</protein>
<keyword evidence="6 9" id="KW-0627">Porphyrin biosynthesis</keyword>
<dbReference type="InterPro" id="IPR036291">
    <property type="entry name" value="NAD(P)-bd_dom_sf"/>
</dbReference>
<dbReference type="CDD" id="cd05213">
    <property type="entry name" value="NAD_bind_Glutamyl_tRNA_reduct"/>
    <property type="match status" value="1"/>
</dbReference>
<feature type="binding site" evidence="9 11">
    <location>
        <begin position="113"/>
        <end position="115"/>
    </location>
    <ligand>
        <name>substrate</name>
    </ligand>
</feature>
<dbReference type="Proteomes" id="UP000536773">
    <property type="component" value="Unassembled WGS sequence"/>
</dbReference>
<keyword evidence="4 9" id="KW-0521">NADP</keyword>
<dbReference type="GO" id="GO:0050661">
    <property type="term" value="F:NADP binding"/>
    <property type="evidence" value="ECO:0007669"/>
    <property type="project" value="InterPro"/>
</dbReference>
<comment type="miscellaneous">
    <text evidence="9">During catalysis, the active site Cys acts as a nucleophile attacking the alpha-carbonyl group of tRNA-bound glutamate with the formation of a thioester intermediate between enzyme and glutamate, and the concomitant release of tRNA(Glu). The thioester intermediate is finally reduced by direct hydride transfer from NADPH, to form the product GSA.</text>
</comment>
<evidence type="ECO:0000256" key="4">
    <source>
        <dbReference type="ARBA" id="ARBA00022857"/>
    </source>
</evidence>
<dbReference type="NCBIfam" id="TIGR01035">
    <property type="entry name" value="hemA"/>
    <property type="match status" value="1"/>
</dbReference>
<dbReference type="InterPro" id="IPR036343">
    <property type="entry name" value="GluRdtase_N_sf"/>
</dbReference>
<evidence type="ECO:0000256" key="2">
    <source>
        <dbReference type="ARBA" id="ARBA00005916"/>
    </source>
</evidence>
<dbReference type="PANTHER" id="PTHR43013">
    <property type="entry name" value="GLUTAMYL-TRNA REDUCTASE"/>
    <property type="match status" value="1"/>
</dbReference>
<feature type="domain" description="Quinate/shikimate 5-dehydrogenase/glutamyl-tRNA reductase" evidence="16">
    <location>
        <begin position="171"/>
        <end position="305"/>
    </location>
</feature>
<evidence type="ECO:0000313" key="20">
    <source>
        <dbReference type="Proteomes" id="UP000238358"/>
    </source>
</evidence>
<feature type="binding site" evidence="9 11">
    <location>
        <position position="119"/>
    </location>
    <ligand>
        <name>substrate</name>
    </ligand>
</feature>
<feature type="active site" description="Nucleophile" evidence="9 10">
    <location>
        <position position="50"/>
    </location>
</feature>
<evidence type="ECO:0000259" key="15">
    <source>
        <dbReference type="Pfam" id="PF00745"/>
    </source>
</evidence>
<dbReference type="GO" id="GO:0019353">
    <property type="term" value="P:protoporphyrinogen IX biosynthetic process from glutamate"/>
    <property type="evidence" value="ECO:0007669"/>
    <property type="project" value="TreeGrafter"/>
</dbReference>
<dbReference type="SUPFAM" id="SSF69742">
    <property type="entry name" value="Glutamyl tRNA-reductase catalytic, N-terminal domain"/>
    <property type="match status" value="1"/>
</dbReference>
<dbReference type="RefSeq" id="WP_014016816.1">
    <property type="nucleotide sequence ID" value="NZ_CAMDYL010000011.1"/>
</dbReference>
<dbReference type="EC" id="1.2.1.70" evidence="3 9"/>
<evidence type="ECO:0000256" key="12">
    <source>
        <dbReference type="PIRSR" id="PIRSR000445-3"/>
    </source>
</evidence>
<dbReference type="InterPro" id="IPR015895">
    <property type="entry name" value="4pyrrol_synth_GluRdtase_N"/>
</dbReference>
<dbReference type="HAMAP" id="MF_00087">
    <property type="entry name" value="Glu_tRNA_reductase"/>
    <property type="match status" value="1"/>
</dbReference>
<feature type="binding site" evidence="9 11">
    <location>
        <begin position="49"/>
        <end position="52"/>
    </location>
    <ligand>
        <name>substrate</name>
    </ligand>
</feature>
<dbReference type="EMBL" id="CP027569">
    <property type="protein sequence ID" value="AVO27927.1"/>
    <property type="molecule type" value="Genomic_DNA"/>
</dbReference>
<dbReference type="OrthoDB" id="110209at2"/>
<comment type="domain">
    <text evidence="9">Possesses an unusual extended V-shaped dimeric structure with each monomer consisting of three distinct domains arranged along a curved 'spinal' alpha-helix. The N-terminal catalytic domain specifically recognizes the glutamate moiety of the substrate. The second domain is the NADPH-binding domain, and the third C-terminal domain is responsible for dimerization.</text>
</comment>
<dbReference type="Gene3D" id="3.40.50.720">
    <property type="entry name" value="NAD(P)-binding Rossmann-like Domain"/>
    <property type="match status" value="1"/>
</dbReference>
<evidence type="ECO:0000256" key="6">
    <source>
        <dbReference type="ARBA" id="ARBA00023244"/>
    </source>
</evidence>
<evidence type="ECO:0000256" key="8">
    <source>
        <dbReference type="ARBA" id="ARBA00068659"/>
    </source>
</evidence>
<feature type="domain" description="Glutamyl-tRNA reductase N-terminal" evidence="17">
    <location>
        <begin position="6"/>
        <end position="155"/>
    </location>
</feature>
<dbReference type="EMBL" id="JABBJH010000001">
    <property type="protein sequence ID" value="NMK37819.1"/>
    <property type="molecule type" value="Genomic_DNA"/>
</dbReference>
<dbReference type="Pfam" id="PF01488">
    <property type="entry name" value="Shikimate_DH"/>
    <property type="match status" value="1"/>
</dbReference>
<feature type="domain" description="Tetrapyrrole biosynthesis glutamyl-tRNA reductase dimerisation" evidence="15">
    <location>
        <begin position="320"/>
        <end position="418"/>
    </location>
</feature>
<reference evidence="19 21" key="2">
    <citation type="submission" date="2020-04" db="EMBL/GenBank/DDBJ databases">
        <authorList>
            <person name="Hitch T.C.A."/>
            <person name="Wylensek D."/>
            <person name="Clavel T."/>
        </authorList>
    </citation>
    <scope>NUCLEOTIDE SEQUENCE [LARGE SCALE GENOMIC DNA]</scope>
    <source>
        <strain evidence="19 21">WCA-386-APC-2A</strain>
    </source>
</reference>
<comment type="similarity">
    <text evidence="2 9 14">Belongs to the glutamyl-tRNA reductase family.</text>
</comment>
<evidence type="ECO:0000256" key="9">
    <source>
        <dbReference type="HAMAP-Rule" id="MF_00087"/>
    </source>
</evidence>
<dbReference type="GO" id="GO:0008883">
    <property type="term" value="F:glutamyl-tRNA reductase activity"/>
    <property type="evidence" value="ECO:0007669"/>
    <property type="project" value="UniProtKB-UniRule"/>
</dbReference>
<organism evidence="18 20">
    <name type="scientific">Megasphaera elsdenii</name>
    <dbReference type="NCBI Taxonomy" id="907"/>
    <lineage>
        <taxon>Bacteria</taxon>
        <taxon>Bacillati</taxon>
        <taxon>Bacillota</taxon>
        <taxon>Negativicutes</taxon>
        <taxon>Veillonellales</taxon>
        <taxon>Veillonellaceae</taxon>
        <taxon>Megasphaera</taxon>
    </lineage>
</organism>
<dbReference type="SUPFAM" id="SSF51735">
    <property type="entry name" value="NAD(P)-binding Rossmann-fold domains"/>
    <property type="match status" value="1"/>
</dbReference>
<dbReference type="PIRSF" id="PIRSF000445">
    <property type="entry name" value="4pyrrol_synth_GluRdtase"/>
    <property type="match status" value="1"/>
</dbReference>
<sequence>MDLVILGLNHKTVPVAIRERFTMTPDAIHQGLQHLDDYGGLREAVVLSTCNRSEVYAVVDDIRDNEQALRDFFLDLAGRPAYDPAYFYSYTGKACIHHLFTVAASLDSLVLGEGQILSQVKQAYVMAHENGATSAILNMLFQQAIATGKRVRTETHIAYNAVSVSYTAVQMAEKSLGSLSGRNLLLYGAGQMARLTAQNFLGKGAGKLYIVNRHLDRAQELAADVGGQAVHYKEVQSVVSDVDIIIASTGAPHYVITVPRLQRFQELRQGRPLLIIDIAVPRDADPAITQIPGVTLYNIDDLQEVVHDNEATRQREAIAASYIVDEAVDTMIERYQYLSVRPVVLSLSQQAERTRRHFVKRARNKLPELTDDQFRVVENLSHILVRKILRAPLRRTVEAANTPDEDRVVRELRNVFNLDIKE</sequence>
<dbReference type="FunFam" id="3.40.50.720:FF:000031">
    <property type="entry name" value="Glutamyl-tRNA reductase"/>
    <property type="match status" value="1"/>
</dbReference>
<gene>
    <name evidence="9" type="primary">hemA</name>
    <name evidence="18" type="ORF">C6Y28_10015</name>
    <name evidence="19" type="ORF">HG933_00090</name>
</gene>
<dbReference type="Proteomes" id="UP000238358">
    <property type="component" value="Chromosome"/>
</dbReference>
<feature type="binding site" evidence="9 12">
    <location>
        <begin position="188"/>
        <end position="193"/>
    </location>
    <ligand>
        <name>NADP(+)</name>
        <dbReference type="ChEBI" id="CHEBI:58349"/>
    </ligand>
</feature>
<dbReference type="Pfam" id="PF05201">
    <property type="entry name" value="GlutR_N"/>
    <property type="match status" value="1"/>
</dbReference>
<evidence type="ECO:0000313" key="21">
    <source>
        <dbReference type="Proteomes" id="UP000536773"/>
    </source>
</evidence>
<dbReference type="Gene3D" id="3.30.460.30">
    <property type="entry name" value="Glutamyl-tRNA reductase, N-terminal domain"/>
    <property type="match status" value="1"/>
</dbReference>
<feature type="binding site" evidence="9 11">
    <location>
        <position position="108"/>
    </location>
    <ligand>
        <name>substrate</name>
    </ligand>
</feature>
<dbReference type="PANTHER" id="PTHR43013:SF1">
    <property type="entry name" value="GLUTAMYL-TRNA REDUCTASE"/>
    <property type="match status" value="1"/>
</dbReference>
<evidence type="ECO:0000256" key="14">
    <source>
        <dbReference type="RuleBase" id="RU000584"/>
    </source>
</evidence>
<reference evidence="18 20" key="1">
    <citation type="journal article" date="2018" name="Genome Announc.">
        <title>Complete genomes of two Megasphaera elsdenii strains, NCIMB 702410 and ATCC 25940.</title>
        <authorList>
            <person name="Hatmaker E.A."/>
            <person name="O'Dell K."/>
            <person name="Riley L.A."/>
            <person name="Klingeman D.M."/>
            <person name="Guss A.M."/>
        </authorList>
    </citation>
    <scope>NUCLEOTIDE SEQUENCE [LARGE SCALE GENOMIC DNA]</scope>
    <source>
        <strain evidence="18 20">NCIMB702410</strain>
    </source>
</reference>
<dbReference type="InterPro" id="IPR000343">
    <property type="entry name" value="4pyrrol_synth_GluRdtase"/>
</dbReference>
<evidence type="ECO:0000259" key="16">
    <source>
        <dbReference type="Pfam" id="PF01488"/>
    </source>
</evidence>
<comment type="function">
    <text evidence="9">Catalyzes the NADPH-dependent reduction of glutamyl-tRNA(Glu) to glutamate 1-semialdehyde (GSA).</text>
</comment>
<evidence type="ECO:0000256" key="11">
    <source>
        <dbReference type="PIRSR" id="PIRSR000445-2"/>
    </source>
</evidence>
<comment type="pathway">
    <text evidence="1 9 14">Porphyrin-containing compound metabolism; protoporphyrin-IX biosynthesis; 5-aminolevulinate from L-glutamyl-tRNA(Glu): step 1/2.</text>
</comment>
<accession>A0A2S0M924</accession>
<dbReference type="Pfam" id="PF00745">
    <property type="entry name" value="GlutR_dimer"/>
    <property type="match status" value="1"/>
</dbReference>
<feature type="site" description="Important for activity" evidence="9 13">
    <location>
        <position position="98"/>
    </location>
</feature>
<evidence type="ECO:0000256" key="7">
    <source>
        <dbReference type="ARBA" id="ARBA00047464"/>
    </source>
</evidence>
<evidence type="ECO:0000259" key="17">
    <source>
        <dbReference type="Pfam" id="PF05201"/>
    </source>
</evidence>